<keyword evidence="3" id="KW-1185">Reference proteome</keyword>
<evidence type="ECO:0000313" key="2">
    <source>
        <dbReference type="EMBL" id="KIJ97054.1"/>
    </source>
</evidence>
<organism evidence="2 3">
    <name type="scientific">Laccaria amethystina LaAM-08-1</name>
    <dbReference type="NCBI Taxonomy" id="1095629"/>
    <lineage>
        <taxon>Eukaryota</taxon>
        <taxon>Fungi</taxon>
        <taxon>Dikarya</taxon>
        <taxon>Basidiomycota</taxon>
        <taxon>Agaricomycotina</taxon>
        <taxon>Agaricomycetes</taxon>
        <taxon>Agaricomycetidae</taxon>
        <taxon>Agaricales</taxon>
        <taxon>Agaricineae</taxon>
        <taxon>Hydnangiaceae</taxon>
        <taxon>Laccaria</taxon>
    </lineage>
</organism>
<evidence type="ECO:0000256" key="1">
    <source>
        <dbReference type="SAM" id="MobiDB-lite"/>
    </source>
</evidence>
<dbReference type="AlphaFoldDB" id="A0A0C9WL94"/>
<reference evidence="3" key="2">
    <citation type="submission" date="2015-01" db="EMBL/GenBank/DDBJ databases">
        <title>Evolutionary Origins and Diversification of the Mycorrhizal Mutualists.</title>
        <authorList>
            <consortium name="DOE Joint Genome Institute"/>
            <consortium name="Mycorrhizal Genomics Consortium"/>
            <person name="Kohler A."/>
            <person name="Kuo A."/>
            <person name="Nagy L.G."/>
            <person name="Floudas D."/>
            <person name="Copeland A."/>
            <person name="Barry K.W."/>
            <person name="Cichocki N."/>
            <person name="Veneault-Fourrey C."/>
            <person name="LaButti K."/>
            <person name="Lindquist E.A."/>
            <person name="Lipzen A."/>
            <person name="Lundell T."/>
            <person name="Morin E."/>
            <person name="Murat C."/>
            <person name="Riley R."/>
            <person name="Ohm R."/>
            <person name="Sun H."/>
            <person name="Tunlid A."/>
            <person name="Henrissat B."/>
            <person name="Grigoriev I.V."/>
            <person name="Hibbett D.S."/>
            <person name="Martin F."/>
        </authorList>
    </citation>
    <scope>NUCLEOTIDE SEQUENCE [LARGE SCALE GENOMIC DNA]</scope>
    <source>
        <strain evidence="3">LaAM-08-1</strain>
    </source>
</reference>
<dbReference type="EMBL" id="KN838703">
    <property type="protein sequence ID" value="KIJ97054.1"/>
    <property type="molecule type" value="Genomic_DNA"/>
</dbReference>
<name>A0A0C9WL94_9AGAR</name>
<dbReference type="Proteomes" id="UP000054477">
    <property type="component" value="Unassembled WGS sequence"/>
</dbReference>
<dbReference type="HOGENOM" id="CLU_1875754_0_0_1"/>
<feature type="region of interest" description="Disordered" evidence="1">
    <location>
        <begin position="39"/>
        <end position="74"/>
    </location>
</feature>
<protein>
    <submittedName>
        <fullName evidence="2">Uncharacterized protein</fullName>
    </submittedName>
</protein>
<evidence type="ECO:0000313" key="3">
    <source>
        <dbReference type="Proteomes" id="UP000054477"/>
    </source>
</evidence>
<sequence>MSEMSVWGRARGLRNVRRSQLSVMQPLRGFYKRPGKQLLRKRGNGTLPPPAMRGYHHHHHHHRGPSKSQPNTNMNHDISRYFTDEEVARSWRVDALQLAILDSSAIAAVSISASASAFVTPHVSISTSPPRENSQI</sequence>
<proteinExistence type="predicted"/>
<accession>A0A0C9WL94</accession>
<feature type="compositionally biased region" description="Basic residues" evidence="1">
    <location>
        <begin position="54"/>
        <end position="65"/>
    </location>
</feature>
<reference evidence="2 3" key="1">
    <citation type="submission" date="2014-04" db="EMBL/GenBank/DDBJ databases">
        <authorList>
            <consortium name="DOE Joint Genome Institute"/>
            <person name="Kuo A."/>
            <person name="Kohler A."/>
            <person name="Nagy L.G."/>
            <person name="Floudas D."/>
            <person name="Copeland A."/>
            <person name="Barry K.W."/>
            <person name="Cichocki N."/>
            <person name="Veneault-Fourrey C."/>
            <person name="LaButti K."/>
            <person name="Lindquist E.A."/>
            <person name="Lipzen A."/>
            <person name="Lundell T."/>
            <person name="Morin E."/>
            <person name="Murat C."/>
            <person name="Sun H."/>
            <person name="Tunlid A."/>
            <person name="Henrissat B."/>
            <person name="Grigoriev I.V."/>
            <person name="Hibbett D.S."/>
            <person name="Martin F."/>
            <person name="Nordberg H.P."/>
            <person name="Cantor M.N."/>
            <person name="Hua S.X."/>
        </authorList>
    </citation>
    <scope>NUCLEOTIDE SEQUENCE [LARGE SCALE GENOMIC DNA]</scope>
    <source>
        <strain evidence="2 3">LaAM-08-1</strain>
    </source>
</reference>
<gene>
    <name evidence="2" type="ORF">K443DRAFT_10175</name>
</gene>